<evidence type="ECO:0000259" key="2">
    <source>
        <dbReference type="PROSITE" id="PS50940"/>
    </source>
</evidence>
<keyword evidence="4" id="KW-1185">Reference proteome</keyword>
<evidence type="ECO:0000313" key="3">
    <source>
        <dbReference type="EMBL" id="CAI9715048.1"/>
    </source>
</evidence>
<gene>
    <name evidence="3" type="ORF">OCTVUL_1B018210</name>
</gene>
<organism evidence="3 4">
    <name type="scientific">Octopus vulgaris</name>
    <name type="common">Common octopus</name>
    <dbReference type="NCBI Taxonomy" id="6645"/>
    <lineage>
        <taxon>Eukaryota</taxon>
        <taxon>Metazoa</taxon>
        <taxon>Spiralia</taxon>
        <taxon>Lophotrochozoa</taxon>
        <taxon>Mollusca</taxon>
        <taxon>Cephalopoda</taxon>
        <taxon>Coleoidea</taxon>
        <taxon>Octopodiformes</taxon>
        <taxon>Octopoda</taxon>
        <taxon>Incirrata</taxon>
        <taxon>Octopodidae</taxon>
        <taxon>Octopus</taxon>
    </lineage>
</organism>
<dbReference type="InterPro" id="IPR036508">
    <property type="entry name" value="Chitin-bd_dom_sf"/>
</dbReference>
<proteinExistence type="predicted"/>
<name>A0AA36AGG4_OCTVU</name>
<dbReference type="GO" id="GO:0008061">
    <property type="term" value="F:chitin binding"/>
    <property type="evidence" value="ECO:0007669"/>
    <property type="project" value="InterPro"/>
</dbReference>
<accession>A0AA36AGG4</accession>
<reference evidence="3" key="1">
    <citation type="submission" date="2023-08" db="EMBL/GenBank/DDBJ databases">
        <authorList>
            <person name="Alioto T."/>
            <person name="Alioto T."/>
            <person name="Gomez Garrido J."/>
        </authorList>
    </citation>
    <scope>NUCLEOTIDE SEQUENCE</scope>
</reference>
<keyword evidence="1" id="KW-0472">Membrane</keyword>
<dbReference type="InterPro" id="IPR002557">
    <property type="entry name" value="Chitin-bd_dom"/>
</dbReference>
<dbReference type="Proteomes" id="UP001162480">
    <property type="component" value="Chromosome 1"/>
</dbReference>
<evidence type="ECO:0000256" key="1">
    <source>
        <dbReference type="SAM" id="Phobius"/>
    </source>
</evidence>
<dbReference type="Gene3D" id="2.170.140.10">
    <property type="entry name" value="Chitin binding domain"/>
    <property type="match status" value="1"/>
</dbReference>
<keyword evidence="1" id="KW-1133">Transmembrane helix</keyword>
<protein>
    <submittedName>
        <fullName evidence="3">XP_036356713.1uncharacterized protein LOC118762384</fullName>
    </submittedName>
</protein>
<dbReference type="GO" id="GO:0005576">
    <property type="term" value="C:extracellular region"/>
    <property type="evidence" value="ECO:0007669"/>
    <property type="project" value="InterPro"/>
</dbReference>
<keyword evidence="1" id="KW-0812">Transmembrane</keyword>
<dbReference type="AlphaFoldDB" id="A0AA36AGG4"/>
<evidence type="ECO:0000313" key="4">
    <source>
        <dbReference type="Proteomes" id="UP001162480"/>
    </source>
</evidence>
<dbReference type="EMBL" id="OX597814">
    <property type="protein sequence ID" value="CAI9715048.1"/>
    <property type="molecule type" value="Genomic_DNA"/>
</dbReference>
<feature type="transmembrane region" description="Helical" evidence="1">
    <location>
        <begin position="94"/>
        <end position="116"/>
    </location>
</feature>
<dbReference type="PROSITE" id="PS50940">
    <property type="entry name" value="CHIT_BIND_II"/>
    <property type="match status" value="1"/>
</dbReference>
<feature type="domain" description="Chitin-binding type-2" evidence="2">
    <location>
        <begin position="14"/>
        <end position="70"/>
    </location>
</feature>
<sequence>MYSNDIPDLCRKVSLPCPAGERFRDAVTCREYYECGYDGQFLIKRLCPGRKEFDSKRGFCVVSSSFKCETPVRCPNLSWSNNLIQAENSFPTDYVVGGVLGSLALVTLSILIVACLKKWQIRKKSRRRIQLRKNLRSRRMVPVFDSSDYFHDKMAQMYERISSSHNISRPYYPPMFRPMAMRPQYVQPYRYPHPFGNFDSFGSSDPALYIPNVHSEQSDEPSIITGSFIYHSPNNLPPHFISNPNYNDPDLSYDSFKNDHFFASSSLGVMNNTLTTRQLHL</sequence>
<dbReference type="SUPFAM" id="SSF57625">
    <property type="entry name" value="Invertebrate chitin-binding proteins"/>
    <property type="match status" value="1"/>
</dbReference>